<name>A0AAD7CND5_MYCRO</name>
<evidence type="ECO:0000313" key="3">
    <source>
        <dbReference type="Proteomes" id="UP001221757"/>
    </source>
</evidence>
<keyword evidence="3" id="KW-1185">Reference proteome</keyword>
<dbReference type="EMBL" id="JARKIE010000321">
    <property type="protein sequence ID" value="KAJ7654358.1"/>
    <property type="molecule type" value="Genomic_DNA"/>
</dbReference>
<dbReference type="Proteomes" id="UP001221757">
    <property type="component" value="Unassembled WGS sequence"/>
</dbReference>
<reference evidence="2" key="1">
    <citation type="submission" date="2023-03" db="EMBL/GenBank/DDBJ databases">
        <title>Massive genome expansion in bonnet fungi (Mycena s.s.) driven by repeated elements and novel gene families across ecological guilds.</title>
        <authorList>
            <consortium name="Lawrence Berkeley National Laboratory"/>
            <person name="Harder C.B."/>
            <person name="Miyauchi S."/>
            <person name="Viragh M."/>
            <person name="Kuo A."/>
            <person name="Thoen E."/>
            <person name="Andreopoulos B."/>
            <person name="Lu D."/>
            <person name="Skrede I."/>
            <person name="Drula E."/>
            <person name="Henrissat B."/>
            <person name="Morin E."/>
            <person name="Kohler A."/>
            <person name="Barry K."/>
            <person name="LaButti K."/>
            <person name="Morin E."/>
            <person name="Salamov A."/>
            <person name="Lipzen A."/>
            <person name="Mereny Z."/>
            <person name="Hegedus B."/>
            <person name="Baldrian P."/>
            <person name="Stursova M."/>
            <person name="Weitz H."/>
            <person name="Taylor A."/>
            <person name="Grigoriev I.V."/>
            <person name="Nagy L.G."/>
            <person name="Martin F."/>
            <person name="Kauserud H."/>
        </authorList>
    </citation>
    <scope>NUCLEOTIDE SEQUENCE</scope>
    <source>
        <strain evidence="2">CBHHK067</strain>
    </source>
</reference>
<protein>
    <submittedName>
        <fullName evidence="2">Uncharacterized protein</fullName>
    </submittedName>
</protein>
<proteinExistence type="predicted"/>
<evidence type="ECO:0000313" key="2">
    <source>
        <dbReference type="EMBL" id="KAJ7654358.1"/>
    </source>
</evidence>
<evidence type="ECO:0000256" key="1">
    <source>
        <dbReference type="SAM" id="MobiDB-lite"/>
    </source>
</evidence>
<accession>A0AAD7CND5</accession>
<comment type="caution">
    <text evidence="2">The sequence shown here is derived from an EMBL/GenBank/DDBJ whole genome shotgun (WGS) entry which is preliminary data.</text>
</comment>
<dbReference type="AlphaFoldDB" id="A0AAD7CND5"/>
<sequence length="199" mass="21580">MTNLHQFEKISAVSEAKGTSAKSSFDEAESFQDICSSISGHSINHGMIGASRFMDSIIADTSALNDYYWCCTLSRLTNGHIIWSILEQPPCIISPAQHKRAKKIFQRKKIPTSPPGPEASLNAILEQEIPAAPHPLPQEMAASGRESDAPNPADGQKLVATHGHSRPGLPSAPQDRNSNNMSLSASEFTIFLAPPKYLM</sequence>
<gene>
    <name evidence="2" type="ORF">B0H17DRAFT_1186187</name>
</gene>
<organism evidence="2 3">
    <name type="scientific">Mycena rosella</name>
    <name type="common">Pink bonnet</name>
    <name type="synonym">Agaricus rosellus</name>
    <dbReference type="NCBI Taxonomy" id="1033263"/>
    <lineage>
        <taxon>Eukaryota</taxon>
        <taxon>Fungi</taxon>
        <taxon>Dikarya</taxon>
        <taxon>Basidiomycota</taxon>
        <taxon>Agaricomycotina</taxon>
        <taxon>Agaricomycetes</taxon>
        <taxon>Agaricomycetidae</taxon>
        <taxon>Agaricales</taxon>
        <taxon>Marasmiineae</taxon>
        <taxon>Mycenaceae</taxon>
        <taxon>Mycena</taxon>
    </lineage>
</organism>
<feature type="region of interest" description="Disordered" evidence="1">
    <location>
        <begin position="135"/>
        <end position="180"/>
    </location>
</feature>